<evidence type="ECO:0000256" key="1">
    <source>
        <dbReference type="SAM" id="MobiDB-lite"/>
    </source>
</evidence>
<keyword evidence="3" id="KW-1185">Reference proteome</keyword>
<name>A0ABR5TEL4_9BURK</name>
<gene>
    <name evidence="2" type="ORF">WS72_11615</name>
</gene>
<comment type="caution">
    <text evidence="2">The sequence shown here is derived from an EMBL/GenBank/DDBJ whole genome shotgun (WGS) entry which is preliminary data.</text>
</comment>
<reference evidence="2 3" key="1">
    <citation type="submission" date="2015-11" db="EMBL/GenBank/DDBJ databases">
        <authorList>
            <person name="Sahl J."/>
            <person name="Wagner D."/>
            <person name="Keim P."/>
        </authorList>
    </citation>
    <scope>NUCLEOTIDE SEQUENCE [LARGE SCALE GENOMIC DNA]</scope>
    <source>
        <strain evidence="2 3">BDU18</strain>
    </source>
</reference>
<feature type="region of interest" description="Disordered" evidence="1">
    <location>
        <begin position="281"/>
        <end position="321"/>
    </location>
</feature>
<organism evidence="2 3">
    <name type="scientific">Burkholderia savannae</name>
    <dbReference type="NCBI Taxonomy" id="1637837"/>
    <lineage>
        <taxon>Bacteria</taxon>
        <taxon>Pseudomonadati</taxon>
        <taxon>Pseudomonadota</taxon>
        <taxon>Betaproteobacteria</taxon>
        <taxon>Burkholderiales</taxon>
        <taxon>Burkholderiaceae</taxon>
        <taxon>Burkholderia</taxon>
        <taxon>pseudomallei group</taxon>
    </lineage>
</organism>
<proteinExistence type="predicted"/>
<dbReference type="RefSeq" id="WP_060820912.1">
    <property type="nucleotide sequence ID" value="NZ_LNJQ01000001.1"/>
</dbReference>
<dbReference type="Proteomes" id="UP000070255">
    <property type="component" value="Unassembled WGS sequence"/>
</dbReference>
<sequence length="374" mass="41176">MNDQQQSRADALTYDQRQALGEALAEYFGKLDSDEGIRTPEGRILRTFDYCDSRTIDDLIDRAIVPAIAAPPLDHISQAGKMVDEQAAFEAHYAKMWNAAYNNTTNHTAADVAELREGDTYGEDRTYLNASWEGWQARAASAIETGAEGAHDARRMRTLCRLLDAMDDFGNGFPGEVHAAFQDGGKRTRAALDDAAIPEDFGCSPAMATEASQPAQQPDERAPEAAAIGEHDLSMSDGGRSYVAEFFAKRLHRHEFGSYIKERLAADFACALAQYLSDRDTVPQPPSPTTSTCPSGDGSLRWPCPMHPPRRTSAELTNDDKRDAERYRAHIKYEYETLYMPGVEKKGLRPLAFAEYKASADQVADAAHAQGSRA</sequence>
<evidence type="ECO:0000313" key="2">
    <source>
        <dbReference type="EMBL" id="KWZ43442.1"/>
    </source>
</evidence>
<accession>A0ABR5TEL4</accession>
<evidence type="ECO:0000313" key="3">
    <source>
        <dbReference type="Proteomes" id="UP000070255"/>
    </source>
</evidence>
<dbReference type="EMBL" id="LNJQ01000001">
    <property type="protein sequence ID" value="KWZ43442.1"/>
    <property type="molecule type" value="Genomic_DNA"/>
</dbReference>
<protein>
    <submittedName>
        <fullName evidence="2">Uncharacterized protein</fullName>
    </submittedName>
</protein>